<dbReference type="SUPFAM" id="SSF51735">
    <property type="entry name" value="NAD(P)-binding Rossmann-fold domains"/>
    <property type="match status" value="1"/>
</dbReference>
<dbReference type="EMBL" id="CP048113">
    <property type="protein sequence ID" value="QHS59351.1"/>
    <property type="molecule type" value="Genomic_DNA"/>
</dbReference>
<reference evidence="3 4" key="1">
    <citation type="submission" date="2020-01" db="EMBL/GenBank/DDBJ databases">
        <title>Complete genome sequence of Chitinophaga sp. H33E-04 isolated from quinoa roots.</title>
        <authorList>
            <person name="Weon H.-Y."/>
            <person name="Lee S.A."/>
        </authorList>
    </citation>
    <scope>NUCLEOTIDE SEQUENCE [LARGE SCALE GENOMIC DNA]</scope>
    <source>
        <strain evidence="3 4">H33E-04</strain>
    </source>
</reference>
<protein>
    <submittedName>
        <fullName evidence="3">NADP-dependent oxidoreductase</fullName>
    </submittedName>
</protein>
<dbReference type="GO" id="GO:0016491">
    <property type="term" value="F:oxidoreductase activity"/>
    <property type="evidence" value="ECO:0007669"/>
    <property type="project" value="UniProtKB-KW"/>
</dbReference>
<dbReference type="InterPro" id="IPR050700">
    <property type="entry name" value="YIM1/Zinc_Alcohol_DH_Fams"/>
</dbReference>
<proteinExistence type="predicted"/>
<dbReference type="PANTHER" id="PTHR11695">
    <property type="entry name" value="ALCOHOL DEHYDROGENASE RELATED"/>
    <property type="match status" value="1"/>
</dbReference>
<keyword evidence="4" id="KW-1185">Reference proteome</keyword>
<name>A0A6B9ZCY0_9BACT</name>
<keyword evidence="1" id="KW-0560">Oxidoreductase</keyword>
<accession>A0A6B9ZCY0</accession>
<dbReference type="Pfam" id="PF13602">
    <property type="entry name" value="ADH_zinc_N_2"/>
    <property type="match status" value="1"/>
</dbReference>
<dbReference type="InterPro" id="IPR002364">
    <property type="entry name" value="Quin_OxRdtase/zeta-crystal_CS"/>
</dbReference>
<dbReference type="InterPro" id="IPR036291">
    <property type="entry name" value="NAD(P)-bd_dom_sf"/>
</dbReference>
<dbReference type="Proteomes" id="UP000476411">
    <property type="component" value="Chromosome"/>
</dbReference>
<dbReference type="PROSITE" id="PS01162">
    <property type="entry name" value="QOR_ZETA_CRYSTAL"/>
    <property type="match status" value="1"/>
</dbReference>
<dbReference type="PANTHER" id="PTHR11695:SF294">
    <property type="entry name" value="RETICULON-4-INTERACTING PROTEIN 1, MITOCHONDRIAL"/>
    <property type="match status" value="1"/>
</dbReference>
<dbReference type="RefSeq" id="WP_162331048.1">
    <property type="nucleotide sequence ID" value="NZ_CP048113.1"/>
</dbReference>
<dbReference type="SUPFAM" id="SSF50129">
    <property type="entry name" value="GroES-like"/>
    <property type="match status" value="1"/>
</dbReference>
<dbReference type="InterPro" id="IPR011032">
    <property type="entry name" value="GroES-like_sf"/>
</dbReference>
<dbReference type="Pfam" id="PF08240">
    <property type="entry name" value="ADH_N"/>
    <property type="match status" value="1"/>
</dbReference>
<dbReference type="KEGG" id="chih:GWR21_07060"/>
<dbReference type="InterPro" id="IPR013154">
    <property type="entry name" value="ADH-like_N"/>
</dbReference>
<evidence type="ECO:0000313" key="4">
    <source>
        <dbReference type="Proteomes" id="UP000476411"/>
    </source>
</evidence>
<dbReference type="Gene3D" id="3.40.50.720">
    <property type="entry name" value="NAD(P)-binding Rossmann-like Domain"/>
    <property type="match status" value="1"/>
</dbReference>
<evidence type="ECO:0000259" key="2">
    <source>
        <dbReference type="SMART" id="SM00829"/>
    </source>
</evidence>
<dbReference type="AlphaFoldDB" id="A0A6B9ZCY0"/>
<gene>
    <name evidence="3" type="ORF">GWR21_07060</name>
</gene>
<organism evidence="3 4">
    <name type="scientific">Chitinophaga agri</name>
    <dbReference type="NCBI Taxonomy" id="2703787"/>
    <lineage>
        <taxon>Bacteria</taxon>
        <taxon>Pseudomonadati</taxon>
        <taxon>Bacteroidota</taxon>
        <taxon>Chitinophagia</taxon>
        <taxon>Chitinophagales</taxon>
        <taxon>Chitinophagaceae</taxon>
        <taxon>Chitinophaga</taxon>
    </lineage>
</organism>
<feature type="domain" description="Enoyl reductase (ER)" evidence="2">
    <location>
        <begin position="10"/>
        <end position="303"/>
    </location>
</feature>
<dbReference type="CDD" id="cd05289">
    <property type="entry name" value="MDR_like_2"/>
    <property type="match status" value="1"/>
</dbReference>
<sequence length="309" mass="33822">MKAIEIHSFGGPEVLQVEEVPIPDIRTDEVLVRVYATSVNPVDWKIREGHMGDRNLPFVPGWDLSGVVEETGIDVKDFKKGDEVYTRPDVKRDGTYAEYICVKASELARKPDSIDHVNAAAIPLAGLTAWQCLFTHGHLESGQKVLIHGASGGVGTFAVQFAKWKGAYVMATASEKNHAFLKELGADEVIDYHQPGYEDTISSVNLVIDTIGGETQQHSLRYIMPGGTLVTTLKPENHAVFEEKGIRLTGMMTTTDTDDLAAIAKLVDEGKVKPVIAAVLPLEEAEKAQRINEEGHVRGKIVLKVTPHH</sequence>
<dbReference type="SMART" id="SM00829">
    <property type="entry name" value="PKS_ER"/>
    <property type="match status" value="1"/>
</dbReference>
<dbReference type="Gene3D" id="3.90.180.10">
    <property type="entry name" value="Medium-chain alcohol dehydrogenases, catalytic domain"/>
    <property type="match status" value="1"/>
</dbReference>
<evidence type="ECO:0000313" key="3">
    <source>
        <dbReference type="EMBL" id="QHS59351.1"/>
    </source>
</evidence>
<evidence type="ECO:0000256" key="1">
    <source>
        <dbReference type="ARBA" id="ARBA00023002"/>
    </source>
</evidence>
<dbReference type="GO" id="GO:0008270">
    <property type="term" value="F:zinc ion binding"/>
    <property type="evidence" value="ECO:0007669"/>
    <property type="project" value="InterPro"/>
</dbReference>
<dbReference type="InterPro" id="IPR020843">
    <property type="entry name" value="ER"/>
</dbReference>